<protein>
    <recommendedName>
        <fullName evidence="7">Peptidase S1 domain-containing protein</fullName>
    </recommendedName>
</protein>
<evidence type="ECO:0000256" key="1">
    <source>
        <dbReference type="ARBA" id="ARBA00022670"/>
    </source>
</evidence>
<evidence type="ECO:0000313" key="8">
    <source>
        <dbReference type="EMBL" id="CAG9763922.1"/>
    </source>
</evidence>
<dbReference type="OrthoDB" id="10059102at2759"/>
<dbReference type="SUPFAM" id="SSF50494">
    <property type="entry name" value="Trypsin-like serine proteases"/>
    <property type="match status" value="1"/>
</dbReference>
<proteinExistence type="predicted"/>
<dbReference type="PROSITE" id="PS00134">
    <property type="entry name" value="TRYPSIN_HIS"/>
    <property type="match status" value="1"/>
</dbReference>
<keyword evidence="4" id="KW-1015">Disulfide bond</keyword>
<evidence type="ECO:0000256" key="5">
    <source>
        <dbReference type="RuleBase" id="RU363034"/>
    </source>
</evidence>
<dbReference type="InterPro" id="IPR033116">
    <property type="entry name" value="TRYPSIN_SER"/>
</dbReference>
<feature type="signal peptide" evidence="6">
    <location>
        <begin position="1"/>
        <end position="17"/>
    </location>
</feature>
<dbReference type="GO" id="GO:0004252">
    <property type="term" value="F:serine-type endopeptidase activity"/>
    <property type="evidence" value="ECO:0007669"/>
    <property type="project" value="InterPro"/>
</dbReference>
<dbReference type="InterPro" id="IPR018114">
    <property type="entry name" value="TRYPSIN_HIS"/>
</dbReference>
<dbReference type="CDD" id="cd00190">
    <property type="entry name" value="Tryp_SPc"/>
    <property type="match status" value="1"/>
</dbReference>
<keyword evidence="9" id="KW-1185">Reference proteome</keyword>
<evidence type="ECO:0000256" key="3">
    <source>
        <dbReference type="ARBA" id="ARBA00022825"/>
    </source>
</evidence>
<keyword evidence="1 5" id="KW-0645">Protease</keyword>
<keyword evidence="6" id="KW-0732">Signal</keyword>
<evidence type="ECO:0000259" key="7">
    <source>
        <dbReference type="PROSITE" id="PS50240"/>
    </source>
</evidence>
<dbReference type="Gene3D" id="2.40.10.10">
    <property type="entry name" value="Trypsin-like serine proteases"/>
    <property type="match status" value="3"/>
</dbReference>
<accession>A0A9N9MK22</accession>
<organism evidence="8 9">
    <name type="scientific">Ceutorhynchus assimilis</name>
    <name type="common">cabbage seed weevil</name>
    <dbReference type="NCBI Taxonomy" id="467358"/>
    <lineage>
        <taxon>Eukaryota</taxon>
        <taxon>Metazoa</taxon>
        <taxon>Ecdysozoa</taxon>
        <taxon>Arthropoda</taxon>
        <taxon>Hexapoda</taxon>
        <taxon>Insecta</taxon>
        <taxon>Pterygota</taxon>
        <taxon>Neoptera</taxon>
        <taxon>Endopterygota</taxon>
        <taxon>Coleoptera</taxon>
        <taxon>Polyphaga</taxon>
        <taxon>Cucujiformia</taxon>
        <taxon>Curculionidae</taxon>
        <taxon>Ceutorhynchinae</taxon>
        <taxon>Ceutorhynchus</taxon>
    </lineage>
</organism>
<dbReference type="Pfam" id="PF00089">
    <property type="entry name" value="Trypsin"/>
    <property type="match status" value="2"/>
</dbReference>
<dbReference type="InterPro" id="IPR009003">
    <property type="entry name" value="Peptidase_S1_PA"/>
</dbReference>
<evidence type="ECO:0000256" key="4">
    <source>
        <dbReference type="ARBA" id="ARBA00023157"/>
    </source>
</evidence>
<dbReference type="InterPro" id="IPR001254">
    <property type="entry name" value="Trypsin_dom"/>
</dbReference>
<dbReference type="PROSITE" id="PS00135">
    <property type="entry name" value="TRYPSIN_SER"/>
    <property type="match status" value="1"/>
</dbReference>
<dbReference type="PANTHER" id="PTHR24276:SF91">
    <property type="entry name" value="AT26814P-RELATED"/>
    <property type="match status" value="1"/>
</dbReference>
<keyword evidence="2 5" id="KW-0378">Hydrolase</keyword>
<gene>
    <name evidence="8" type="ORF">CEUTPL_LOCUS4571</name>
</gene>
<evidence type="ECO:0000256" key="6">
    <source>
        <dbReference type="SAM" id="SignalP"/>
    </source>
</evidence>
<sequence length="191" mass="20756">MLITLLLLAIALALVRSTKIVGGTSVDVINYPYQVSMQYQGRHICGGSILTTKYVITAAHCTDKISPSQLTFLAGSSIRSRGQLVKAKTIRQHPKFNVIDYDVSVAEVAPKFVFNRQLNNVALVAKEPIQGSQGKDSCQGDSGGPLVTLKDSKLAGIVSWGFGCGRRNFPGVYTNLNNKEIRDFIRQITGI</sequence>
<reference evidence="8" key="1">
    <citation type="submission" date="2022-01" db="EMBL/GenBank/DDBJ databases">
        <authorList>
            <person name="King R."/>
        </authorList>
    </citation>
    <scope>NUCLEOTIDE SEQUENCE</scope>
</reference>
<dbReference type="EMBL" id="OU892292">
    <property type="protein sequence ID" value="CAG9763922.1"/>
    <property type="molecule type" value="Genomic_DNA"/>
</dbReference>
<dbReference type="SMART" id="SM00020">
    <property type="entry name" value="Tryp_SPc"/>
    <property type="match status" value="1"/>
</dbReference>
<dbReference type="GO" id="GO:0006508">
    <property type="term" value="P:proteolysis"/>
    <property type="evidence" value="ECO:0007669"/>
    <property type="project" value="UniProtKB-KW"/>
</dbReference>
<name>A0A9N9MK22_9CUCU</name>
<dbReference type="PANTHER" id="PTHR24276">
    <property type="entry name" value="POLYSERASE-RELATED"/>
    <property type="match status" value="1"/>
</dbReference>
<dbReference type="InterPro" id="IPR043504">
    <property type="entry name" value="Peptidase_S1_PA_chymotrypsin"/>
</dbReference>
<evidence type="ECO:0000313" key="9">
    <source>
        <dbReference type="Proteomes" id="UP001152799"/>
    </source>
</evidence>
<dbReference type="InterPro" id="IPR050430">
    <property type="entry name" value="Peptidase_S1"/>
</dbReference>
<feature type="domain" description="Peptidase S1" evidence="7">
    <location>
        <begin position="20"/>
        <end position="190"/>
    </location>
</feature>
<feature type="chain" id="PRO_5040498506" description="Peptidase S1 domain-containing protein" evidence="6">
    <location>
        <begin position="18"/>
        <end position="191"/>
    </location>
</feature>
<keyword evidence="3 5" id="KW-0720">Serine protease</keyword>
<evidence type="ECO:0000256" key="2">
    <source>
        <dbReference type="ARBA" id="ARBA00022801"/>
    </source>
</evidence>
<dbReference type="Proteomes" id="UP001152799">
    <property type="component" value="Chromosome 16"/>
</dbReference>
<dbReference type="PROSITE" id="PS50240">
    <property type="entry name" value="TRYPSIN_DOM"/>
    <property type="match status" value="1"/>
</dbReference>
<dbReference type="FunFam" id="2.40.10.10:FF:000068">
    <property type="entry name" value="transmembrane protease serine 2"/>
    <property type="match status" value="1"/>
</dbReference>
<dbReference type="AlphaFoldDB" id="A0A9N9MK22"/>